<dbReference type="Gene3D" id="3.90.120.10">
    <property type="entry name" value="DNA Methylase, subunit A, domain 2"/>
    <property type="match status" value="1"/>
</dbReference>
<dbReference type="Pfam" id="PF00239">
    <property type="entry name" value="Resolvase"/>
    <property type="match status" value="1"/>
</dbReference>
<dbReference type="Gene3D" id="3.40.50.150">
    <property type="entry name" value="Vaccinia Virus protein VP39"/>
    <property type="match status" value="1"/>
</dbReference>
<evidence type="ECO:0000313" key="8">
    <source>
        <dbReference type="Proteomes" id="UP000677054"/>
    </source>
</evidence>
<keyword evidence="3 5" id="KW-0808">Transferase</keyword>
<dbReference type="EMBL" id="LR901640">
    <property type="protein sequence ID" value="CAD7249061.1"/>
    <property type="molecule type" value="Genomic_DNA"/>
</dbReference>
<dbReference type="SMART" id="SM00857">
    <property type="entry name" value="Resolvase"/>
    <property type="match status" value="1"/>
</dbReference>
<evidence type="ECO:0000256" key="3">
    <source>
        <dbReference type="ARBA" id="ARBA00022679"/>
    </source>
</evidence>
<dbReference type="Proteomes" id="UP000677054">
    <property type="component" value="Unassembled WGS sequence"/>
</dbReference>
<dbReference type="GO" id="GO:0000150">
    <property type="term" value="F:DNA strand exchange activity"/>
    <property type="evidence" value="ECO:0007669"/>
    <property type="project" value="InterPro"/>
</dbReference>
<dbReference type="GO" id="GO:0003886">
    <property type="term" value="F:DNA (cytosine-5-)-methyltransferase activity"/>
    <property type="evidence" value="ECO:0007669"/>
    <property type="project" value="UniProtKB-EC"/>
</dbReference>
<dbReference type="Pfam" id="PF00145">
    <property type="entry name" value="DNA_methylase"/>
    <property type="match status" value="1"/>
</dbReference>
<organism evidence="7">
    <name type="scientific">Darwinula stevensoni</name>
    <dbReference type="NCBI Taxonomy" id="69355"/>
    <lineage>
        <taxon>Eukaryota</taxon>
        <taxon>Metazoa</taxon>
        <taxon>Ecdysozoa</taxon>
        <taxon>Arthropoda</taxon>
        <taxon>Crustacea</taxon>
        <taxon>Oligostraca</taxon>
        <taxon>Ostracoda</taxon>
        <taxon>Podocopa</taxon>
        <taxon>Podocopida</taxon>
        <taxon>Darwinulocopina</taxon>
        <taxon>Darwinuloidea</taxon>
        <taxon>Darwinulidae</taxon>
        <taxon>Darwinula</taxon>
    </lineage>
</organism>
<dbReference type="GO" id="GO:0005634">
    <property type="term" value="C:nucleus"/>
    <property type="evidence" value="ECO:0007669"/>
    <property type="project" value="TreeGrafter"/>
</dbReference>
<feature type="non-terminal residue" evidence="7">
    <location>
        <position position="1"/>
    </location>
</feature>
<reference evidence="7" key="1">
    <citation type="submission" date="2020-11" db="EMBL/GenBank/DDBJ databases">
        <authorList>
            <person name="Tran Van P."/>
        </authorList>
    </citation>
    <scope>NUCLEOTIDE SEQUENCE</scope>
</reference>
<keyword evidence="8" id="KW-1185">Reference proteome</keyword>
<protein>
    <recommendedName>
        <fullName evidence="1">DNA (cytosine-5-)-methyltransferase</fullName>
        <ecNumber evidence="1">2.1.1.37</ecNumber>
    </recommendedName>
</protein>
<dbReference type="InterPro" id="IPR036162">
    <property type="entry name" value="Resolvase-like_N_sf"/>
</dbReference>
<sequence length="425" mass="49605">MGYKLAGFNHLGGVEIDPKMAKVYQKNHQPKHFFLEDIRDFNLRENLPEELFDLDILDGSPPCSTFSMSGHREQTRGKEKIFKEGQKKQILDELVFVFCDTVEKLLPKVVIMENVPGLIAGKAKKYAIEVYDRLNNLGYKVQLFRLNAATMGVPQARERIFFIARKKQFNWDDLELDFKEPPIYFGDVVEKNATSHKPLRDSIVKRRPFVQYGDQNLKFADAKYRNLTTFNAFFSTYVIYDHIVAPTLTSSGANVYYNEVRNLSDTEYIRISSFPTDYDFCGTDVRYVCGMNEQAEKGFSLRHQKEQLENYCNQNGYTIMAHFQDDYSAKNFSARPEFQKLLRFAKANQNKVDTLLFLKWDRFSRNIEAAYRMILANELLEERCKFYNHLYSNSHIIQGDITNDEVYNKIDYPIIGLLQHEQAKA</sequence>
<dbReference type="PANTHER" id="PTHR10629:SF52">
    <property type="entry name" value="DNA (CYTOSINE-5)-METHYLTRANSFERASE 1"/>
    <property type="match status" value="1"/>
</dbReference>
<dbReference type="SUPFAM" id="SSF53041">
    <property type="entry name" value="Resolvase-like"/>
    <property type="match status" value="1"/>
</dbReference>
<dbReference type="InterPro" id="IPR029063">
    <property type="entry name" value="SAM-dependent_MTases_sf"/>
</dbReference>
<dbReference type="GO" id="GO:0044027">
    <property type="term" value="P:negative regulation of gene expression via chromosomal CpG island methylation"/>
    <property type="evidence" value="ECO:0007669"/>
    <property type="project" value="TreeGrafter"/>
</dbReference>
<dbReference type="PANTHER" id="PTHR10629">
    <property type="entry name" value="CYTOSINE-SPECIFIC METHYLTRANSFERASE"/>
    <property type="match status" value="1"/>
</dbReference>
<dbReference type="Gene3D" id="3.40.50.1390">
    <property type="entry name" value="Resolvase, N-terminal catalytic domain"/>
    <property type="match status" value="1"/>
</dbReference>
<dbReference type="InterPro" id="IPR018117">
    <property type="entry name" value="C5_DNA_meth_AS"/>
</dbReference>
<dbReference type="OrthoDB" id="5376140at2759"/>
<keyword evidence="4 5" id="KW-0949">S-adenosyl-L-methionine</keyword>
<dbReference type="PROSITE" id="PS51679">
    <property type="entry name" value="SAM_MT_C5"/>
    <property type="match status" value="1"/>
</dbReference>
<accession>A0A7R8XFQ5</accession>
<evidence type="ECO:0000256" key="2">
    <source>
        <dbReference type="ARBA" id="ARBA00022603"/>
    </source>
</evidence>
<dbReference type="PROSITE" id="PS00094">
    <property type="entry name" value="C5_MTASE_1"/>
    <property type="match status" value="1"/>
</dbReference>
<name>A0A7R8XFQ5_9CRUS</name>
<proteinExistence type="inferred from homology"/>
<dbReference type="PRINTS" id="PR00105">
    <property type="entry name" value="C5METTRFRASE"/>
</dbReference>
<feature type="domain" description="Resolvase/invertase-type recombinase catalytic" evidence="6">
    <location>
        <begin position="287"/>
        <end position="425"/>
    </location>
</feature>
<evidence type="ECO:0000256" key="4">
    <source>
        <dbReference type="ARBA" id="ARBA00022691"/>
    </source>
</evidence>
<dbReference type="InterPro" id="IPR050390">
    <property type="entry name" value="C5-Methyltransferase"/>
</dbReference>
<dbReference type="CDD" id="cd00338">
    <property type="entry name" value="Ser_Recombinase"/>
    <property type="match status" value="1"/>
</dbReference>
<dbReference type="AlphaFoldDB" id="A0A7R8XFQ5"/>
<evidence type="ECO:0000256" key="5">
    <source>
        <dbReference type="PROSITE-ProRule" id="PRU01016"/>
    </source>
</evidence>
<dbReference type="EC" id="2.1.1.37" evidence="1"/>
<dbReference type="EMBL" id="CAJPEV010002123">
    <property type="protein sequence ID" value="CAG0895750.1"/>
    <property type="molecule type" value="Genomic_DNA"/>
</dbReference>
<evidence type="ECO:0000313" key="7">
    <source>
        <dbReference type="EMBL" id="CAD7249061.1"/>
    </source>
</evidence>
<feature type="active site" evidence="5">
    <location>
        <position position="63"/>
    </location>
</feature>
<dbReference type="InterPro" id="IPR001525">
    <property type="entry name" value="C5_MeTfrase"/>
</dbReference>
<dbReference type="GO" id="GO:0003677">
    <property type="term" value="F:DNA binding"/>
    <property type="evidence" value="ECO:0007669"/>
    <property type="project" value="InterPro"/>
</dbReference>
<gene>
    <name evidence="7" type="ORF">DSTB1V02_LOCUS8862</name>
</gene>
<evidence type="ECO:0000256" key="1">
    <source>
        <dbReference type="ARBA" id="ARBA00011975"/>
    </source>
</evidence>
<dbReference type="SUPFAM" id="SSF53335">
    <property type="entry name" value="S-adenosyl-L-methionine-dependent methyltransferases"/>
    <property type="match status" value="1"/>
</dbReference>
<evidence type="ECO:0000259" key="6">
    <source>
        <dbReference type="SMART" id="SM00857"/>
    </source>
</evidence>
<dbReference type="InterPro" id="IPR006119">
    <property type="entry name" value="Resolv_N"/>
</dbReference>
<keyword evidence="2 5" id="KW-0489">Methyltransferase</keyword>
<comment type="similarity">
    <text evidence="5">Belongs to the class I-like SAM-binding methyltransferase superfamily. C5-methyltransferase family.</text>
</comment>
<dbReference type="GO" id="GO:0032259">
    <property type="term" value="P:methylation"/>
    <property type="evidence" value="ECO:0007669"/>
    <property type="project" value="UniProtKB-KW"/>
</dbReference>